<feature type="compositionally biased region" description="Basic residues" evidence="1">
    <location>
        <begin position="1"/>
        <end position="10"/>
    </location>
</feature>
<protein>
    <submittedName>
        <fullName evidence="2">Uncharacterized protein</fullName>
    </submittedName>
</protein>
<name>A0A9P8K5Z6_AURME</name>
<feature type="non-terminal residue" evidence="2">
    <location>
        <position position="344"/>
    </location>
</feature>
<reference evidence="2" key="1">
    <citation type="journal article" date="2021" name="J Fungi (Basel)">
        <title>Virulence traits and population genomics of the black yeast Aureobasidium melanogenum.</title>
        <authorList>
            <person name="Cernosa A."/>
            <person name="Sun X."/>
            <person name="Gostincar C."/>
            <person name="Fang C."/>
            <person name="Gunde-Cimerman N."/>
            <person name="Song Z."/>
        </authorList>
    </citation>
    <scope>NUCLEOTIDE SEQUENCE</scope>
    <source>
        <strain evidence="2">EXF-8016</strain>
    </source>
</reference>
<organism evidence="2 3">
    <name type="scientific">Aureobasidium melanogenum</name>
    <name type="common">Aureobasidium pullulans var. melanogenum</name>
    <dbReference type="NCBI Taxonomy" id="46634"/>
    <lineage>
        <taxon>Eukaryota</taxon>
        <taxon>Fungi</taxon>
        <taxon>Dikarya</taxon>
        <taxon>Ascomycota</taxon>
        <taxon>Pezizomycotina</taxon>
        <taxon>Dothideomycetes</taxon>
        <taxon>Dothideomycetidae</taxon>
        <taxon>Dothideales</taxon>
        <taxon>Saccotheciaceae</taxon>
        <taxon>Aureobasidium</taxon>
    </lineage>
</organism>
<evidence type="ECO:0000256" key="1">
    <source>
        <dbReference type="SAM" id="MobiDB-lite"/>
    </source>
</evidence>
<feature type="compositionally biased region" description="Polar residues" evidence="1">
    <location>
        <begin position="258"/>
        <end position="267"/>
    </location>
</feature>
<feature type="region of interest" description="Disordered" evidence="1">
    <location>
        <begin position="298"/>
        <end position="344"/>
    </location>
</feature>
<feature type="compositionally biased region" description="Basic residues" evidence="1">
    <location>
        <begin position="149"/>
        <end position="160"/>
    </location>
</feature>
<feature type="compositionally biased region" description="Basic and acidic residues" evidence="1">
    <location>
        <begin position="326"/>
        <end position="344"/>
    </location>
</feature>
<proteinExistence type="predicted"/>
<gene>
    <name evidence="2" type="ORF">KCV03_g6126</name>
</gene>
<accession>A0A9P8K5Z6</accession>
<sequence>MFLSPLKKKSLTTYSKKAQRIRRSTLPSPTSDDRQFRRRRVTLTSPIHSNPPASLGSISLSSSAHGDDEDIEAQQSETEHLQSTVQRRFNLPAEPSLNLELTLPVSPERIASPVSSSEHDSISDDDLTLTSRGGRKHTSRNLKSQPLSKLRKTLSTRPKKLQLATKRPTTIFSPETLQEIEKGADGFDEMHLILAVSKPRNIKRKAKSATTALDLLKGPHPPVHFDDPDWSKVPYQDSLVQEQKTVLDTLEATKDESQVMSGNTQPKIQEFRSPLVSPTRPSKKEVLLYAQLSSVSAPVMRRSSYDEESEDSYANGFMDEADEEVSEHRTSDAEQEEPRASTVR</sequence>
<feature type="region of interest" description="Disordered" evidence="1">
    <location>
        <begin position="1"/>
        <end position="84"/>
    </location>
</feature>
<dbReference type="EMBL" id="JAHFYH010000044">
    <property type="protein sequence ID" value="KAH0219088.1"/>
    <property type="molecule type" value="Genomic_DNA"/>
</dbReference>
<reference evidence="2" key="2">
    <citation type="submission" date="2021-08" db="EMBL/GenBank/DDBJ databases">
        <authorList>
            <person name="Gostincar C."/>
            <person name="Sun X."/>
            <person name="Song Z."/>
            <person name="Gunde-Cimerman N."/>
        </authorList>
    </citation>
    <scope>NUCLEOTIDE SEQUENCE</scope>
    <source>
        <strain evidence="2">EXF-8016</strain>
    </source>
</reference>
<dbReference type="AlphaFoldDB" id="A0A9P8K5Z6"/>
<feature type="compositionally biased region" description="Polar residues" evidence="1">
    <location>
        <begin position="42"/>
        <end position="52"/>
    </location>
</feature>
<feature type="region of interest" description="Disordered" evidence="1">
    <location>
        <begin position="110"/>
        <end position="163"/>
    </location>
</feature>
<dbReference type="Proteomes" id="UP000767238">
    <property type="component" value="Unassembled WGS sequence"/>
</dbReference>
<dbReference type="OrthoDB" id="3905191at2759"/>
<evidence type="ECO:0000313" key="3">
    <source>
        <dbReference type="Proteomes" id="UP000767238"/>
    </source>
</evidence>
<feature type="region of interest" description="Disordered" evidence="1">
    <location>
        <begin position="254"/>
        <end position="280"/>
    </location>
</feature>
<comment type="caution">
    <text evidence="2">The sequence shown here is derived from an EMBL/GenBank/DDBJ whole genome shotgun (WGS) entry which is preliminary data.</text>
</comment>
<evidence type="ECO:0000313" key="2">
    <source>
        <dbReference type="EMBL" id="KAH0219088.1"/>
    </source>
</evidence>
<feature type="compositionally biased region" description="Low complexity" evidence="1">
    <location>
        <begin position="54"/>
        <end position="63"/>
    </location>
</feature>
<feature type="compositionally biased region" description="Polar residues" evidence="1">
    <location>
        <begin position="73"/>
        <end position="84"/>
    </location>
</feature>